<dbReference type="GO" id="GO:0009063">
    <property type="term" value="P:amino acid catabolic process"/>
    <property type="evidence" value="ECO:0007669"/>
    <property type="project" value="TreeGrafter"/>
</dbReference>
<feature type="binding site" evidence="3">
    <location>
        <begin position="60"/>
        <end position="61"/>
    </location>
    <ligand>
        <name>FAD</name>
        <dbReference type="ChEBI" id="CHEBI:57692"/>
    </ligand>
</feature>
<dbReference type="PRINTS" id="PR00757">
    <property type="entry name" value="AMINEOXDASEF"/>
</dbReference>
<dbReference type="Gene3D" id="3.90.660.10">
    <property type="match status" value="1"/>
</dbReference>
<dbReference type="InterPro" id="IPR001613">
    <property type="entry name" value="Flavin_amine_oxidase"/>
</dbReference>
<evidence type="ECO:0000313" key="5">
    <source>
        <dbReference type="EMBL" id="MBA4600983.1"/>
    </source>
</evidence>
<protein>
    <submittedName>
        <fullName evidence="5">Flavin monoamine oxidase family protein</fullName>
    </submittedName>
</protein>
<dbReference type="GO" id="GO:0001716">
    <property type="term" value="F:L-amino-acid oxidase activity"/>
    <property type="evidence" value="ECO:0007669"/>
    <property type="project" value="TreeGrafter"/>
</dbReference>
<dbReference type="PANTHER" id="PTHR10742">
    <property type="entry name" value="FLAVIN MONOAMINE OXIDASE"/>
    <property type="match status" value="1"/>
</dbReference>
<dbReference type="InterPro" id="IPR050281">
    <property type="entry name" value="Flavin_monoamine_oxidase"/>
</dbReference>
<dbReference type="Gene3D" id="3.50.50.60">
    <property type="entry name" value="FAD/NAD(P)-binding domain"/>
    <property type="match status" value="1"/>
</dbReference>
<dbReference type="SUPFAM" id="SSF51905">
    <property type="entry name" value="FAD/NAD(P)-binding domain"/>
    <property type="match status" value="1"/>
</dbReference>
<gene>
    <name evidence="5" type="ORF">H2C83_01295</name>
</gene>
<dbReference type="EMBL" id="JACEOL010000003">
    <property type="protein sequence ID" value="MBA4600983.1"/>
    <property type="molecule type" value="Genomic_DNA"/>
</dbReference>
<feature type="binding site" evidence="3">
    <location>
        <position position="465"/>
    </location>
    <ligand>
        <name>FAD</name>
        <dbReference type="ChEBI" id="CHEBI:57692"/>
    </ligand>
</feature>
<reference evidence="5 6" key="1">
    <citation type="submission" date="2020-07" db="EMBL/GenBank/DDBJ databases">
        <title>Thermoactinomyces phylogeny.</title>
        <authorList>
            <person name="Dunlap C."/>
        </authorList>
    </citation>
    <scope>NUCLEOTIDE SEQUENCE [LARGE SCALE GENOMIC DNA]</scope>
    <source>
        <strain evidence="5 6">AMNI-1</strain>
    </source>
</reference>
<dbReference type="RefSeq" id="WP_181737015.1">
    <property type="nucleotide sequence ID" value="NZ_JACEOL010000003.1"/>
</dbReference>
<name>A0A7W2AQ06_9BACL</name>
<keyword evidence="6" id="KW-1185">Reference proteome</keyword>
<dbReference type="PANTHER" id="PTHR10742:SF342">
    <property type="entry name" value="AMINE OXIDASE"/>
    <property type="match status" value="1"/>
</dbReference>
<comment type="cofactor">
    <cofactor evidence="1">
        <name>FAD</name>
        <dbReference type="ChEBI" id="CHEBI:57692"/>
    </cofactor>
</comment>
<dbReference type="AlphaFoldDB" id="A0A7W2AQ06"/>
<evidence type="ECO:0000313" key="6">
    <source>
        <dbReference type="Proteomes" id="UP000538292"/>
    </source>
</evidence>
<evidence type="ECO:0000256" key="2">
    <source>
        <dbReference type="ARBA" id="ARBA00023002"/>
    </source>
</evidence>
<evidence type="ECO:0000259" key="4">
    <source>
        <dbReference type="Pfam" id="PF01593"/>
    </source>
</evidence>
<comment type="caution">
    <text evidence="5">The sequence shown here is derived from an EMBL/GenBank/DDBJ whole genome shotgun (WGS) entry which is preliminary data.</text>
</comment>
<dbReference type="InterPro" id="IPR002937">
    <property type="entry name" value="Amino_oxidase"/>
</dbReference>
<organism evidence="5 6">
    <name type="scientific">Thermoactinomyces mirandus</name>
    <dbReference type="NCBI Taxonomy" id="2756294"/>
    <lineage>
        <taxon>Bacteria</taxon>
        <taxon>Bacillati</taxon>
        <taxon>Bacillota</taxon>
        <taxon>Bacilli</taxon>
        <taxon>Bacillales</taxon>
        <taxon>Thermoactinomycetaceae</taxon>
        <taxon>Thermoactinomyces</taxon>
    </lineage>
</organism>
<dbReference type="Gene3D" id="1.10.405.10">
    <property type="entry name" value="Guanine Nucleotide Dissociation Inhibitor, domain 1"/>
    <property type="match status" value="1"/>
</dbReference>
<dbReference type="SUPFAM" id="SSF54373">
    <property type="entry name" value="FAD-linked reductases, C-terminal domain"/>
    <property type="match status" value="1"/>
</dbReference>
<dbReference type="Proteomes" id="UP000538292">
    <property type="component" value="Unassembled WGS sequence"/>
</dbReference>
<feature type="binding site" evidence="3">
    <location>
        <position position="88"/>
    </location>
    <ligand>
        <name>substrate</name>
    </ligand>
</feature>
<keyword evidence="2" id="KW-0560">Oxidoreductase</keyword>
<feature type="domain" description="Amine oxidase" evidence="4">
    <location>
        <begin position="40"/>
        <end position="488"/>
    </location>
</feature>
<sequence>MKYPGYRTTTLTEEQMLKIIQDGLLPTPFPKKIIIVGAGIAGLAAASLLKQAGHQIVILEASDRAGGRIYTVRSPFTAGQYFDAGAMRIPDTHQLTLAYIRKFGLALNPFVNDSPLDLIYVNGVRTRSYIYRQNPDLLNYPVAPEERGMTAEELLQKAIGPVVEFLRQDPERNWDRLYEQFAEYSLEVFLRNNPFGVNLSKGAIEMIKVLMDLEGFPELSFVELIKDIVTLVFNPDVFFFEVTGGADHLPGAFLPQLKRHIRFCERMTKIVQEPHRVIIRTVHEKSGQILETAGDLAIVTIPFSLMRFVDVEPGESFSHSKWKAIRELHYVPSTKIGIQFRTRFWEQEGLFGGKAVSDLPLRFTFYPSHGIGTRNPGVVLASYTWEDDALPWDSLSRTRAIEEVLQQMCKLHGKKVWREFMNGYVHSWTVYPYSAGAFAMFRPEQSLEFAGSVSRPEGRVYFAGEHTSDLHGWVEGAVQSAIRVAEEINLIPNNYWPGENRCEHGIK</sequence>
<dbReference type="Pfam" id="PF01593">
    <property type="entry name" value="Amino_oxidase"/>
    <property type="match status" value="1"/>
</dbReference>
<accession>A0A7W2AQ06</accession>
<proteinExistence type="predicted"/>
<evidence type="ECO:0000256" key="1">
    <source>
        <dbReference type="ARBA" id="ARBA00001974"/>
    </source>
</evidence>
<dbReference type="InterPro" id="IPR036188">
    <property type="entry name" value="FAD/NAD-bd_sf"/>
</dbReference>
<feature type="binding site" evidence="3">
    <location>
        <begin position="85"/>
        <end position="88"/>
    </location>
    <ligand>
        <name>FAD</name>
        <dbReference type="ChEBI" id="CHEBI:57692"/>
    </ligand>
</feature>
<evidence type="ECO:0000256" key="3">
    <source>
        <dbReference type="PIRSR" id="PIRSR601613-1"/>
    </source>
</evidence>